<evidence type="ECO:0000313" key="9">
    <source>
        <dbReference type="EMBL" id="QDS89037.1"/>
    </source>
</evidence>
<evidence type="ECO:0000259" key="8">
    <source>
        <dbReference type="PROSITE" id="PS50011"/>
    </source>
</evidence>
<dbReference type="SUPFAM" id="SSF56112">
    <property type="entry name" value="Protein kinase-like (PK-like)"/>
    <property type="match status" value="1"/>
</dbReference>
<dbReference type="InterPro" id="IPR011990">
    <property type="entry name" value="TPR-like_helical_dom_sf"/>
</dbReference>
<evidence type="ECO:0000256" key="6">
    <source>
        <dbReference type="SAM" id="MobiDB-lite"/>
    </source>
</evidence>
<dbReference type="PROSITE" id="PS00108">
    <property type="entry name" value="PROTEIN_KINASE_ST"/>
    <property type="match status" value="1"/>
</dbReference>
<feature type="compositionally biased region" description="Basic and acidic residues" evidence="6">
    <location>
        <begin position="521"/>
        <end position="539"/>
    </location>
</feature>
<dbReference type="RefSeq" id="WP_145346618.1">
    <property type="nucleotide sequence ID" value="NZ_CP036261.1"/>
</dbReference>
<reference evidence="9 10" key="1">
    <citation type="submission" date="2019-02" db="EMBL/GenBank/DDBJ databases">
        <title>Deep-cultivation of Planctomycetes and their phenomic and genomic characterization uncovers novel biology.</title>
        <authorList>
            <person name="Wiegand S."/>
            <person name="Jogler M."/>
            <person name="Boedeker C."/>
            <person name="Pinto D."/>
            <person name="Vollmers J."/>
            <person name="Rivas-Marin E."/>
            <person name="Kohn T."/>
            <person name="Peeters S.H."/>
            <person name="Heuer A."/>
            <person name="Rast P."/>
            <person name="Oberbeckmann S."/>
            <person name="Bunk B."/>
            <person name="Jeske O."/>
            <person name="Meyerdierks A."/>
            <person name="Storesund J.E."/>
            <person name="Kallscheuer N."/>
            <person name="Luecker S."/>
            <person name="Lage O.M."/>
            <person name="Pohl T."/>
            <person name="Merkel B.J."/>
            <person name="Hornburger P."/>
            <person name="Mueller R.-W."/>
            <person name="Bruemmer F."/>
            <person name="Labrenz M."/>
            <person name="Spormann A.M."/>
            <person name="Op den Camp H."/>
            <person name="Overmann J."/>
            <person name="Amann R."/>
            <person name="Jetten M.S.M."/>
            <person name="Mascher T."/>
            <person name="Medema M.H."/>
            <person name="Devos D.P."/>
            <person name="Kaster A.-K."/>
            <person name="Ovreas L."/>
            <person name="Rohde M."/>
            <person name="Galperin M.Y."/>
            <person name="Jogler C."/>
        </authorList>
    </citation>
    <scope>NUCLEOTIDE SEQUENCE [LARGE SCALE GENOMIC DNA]</scope>
    <source>
        <strain evidence="9 10">EC9</strain>
    </source>
</reference>
<evidence type="ECO:0000256" key="5">
    <source>
        <dbReference type="PROSITE-ProRule" id="PRU10141"/>
    </source>
</evidence>
<dbReference type="Pfam" id="PF00069">
    <property type="entry name" value="Pkinase"/>
    <property type="match status" value="1"/>
</dbReference>
<dbReference type="Gene3D" id="1.10.510.10">
    <property type="entry name" value="Transferase(Phosphotransferase) domain 1"/>
    <property type="match status" value="1"/>
</dbReference>
<protein>
    <submittedName>
        <fullName evidence="9">Serine/threonine-protein kinase PrkC</fullName>
        <ecNumber evidence="9">2.7.11.1</ecNumber>
    </submittedName>
</protein>
<gene>
    <name evidence="9" type="primary">prkC_11</name>
    <name evidence="9" type="ORF">EC9_32340</name>
</gene>
<feature type="transmembrane region" description="Helical" evidence="7">
    <location>
        <begin position="369"/>
        <end position="393"/>
    </location>
</feature>
<dbReference type="PANTHER" id="PTHR43289">
    <property type="entry name" value="MITOGEN-ACTIVATED PROTEIN KINASE KINASE KINASE 20-RELATED"/>
    <property type="match status" value="1"/>
</dbReference>
<dbReference type="InterPro" id="IPR008271">
    <property type="entry name" value="Ser/Thr_kinase_AS"/>
</dbReference>
<dbReference type="Gene3D" id="3.30.200.20">
    <property type="entry name" value="Phosphorylase Kinase, domain 1"/>
    <property type="match status" value="1"/>
</dbReference>
<sequence>MEISDTTDDVLEIVDVLASDFIARYREGDRPTVEEYAHRHPELSDSIRRMFPLVASIERIKIGEQVAEDGSATLAGRVLSQLGDFRIVREIGRGGMGIVFEAHQQSLDRTVAIKVLPKQSLLDDEALARFRTEATTAAAMHHTNIVPIYGTGESDGSHYLVMQLIDGESLDTVIANGRTTSCTDAARIGQQVADAIAYSHASGVLHRDIKPANILIEADGTAQVTDFGLAKNVGTDLTNSRSVSGSLRYMAPERFAGISDQRGDVYAIGLTLYELLAGRPAFEESDAEHLIGSITNPRLQSIQAIRSDVPIDLATIVSKAIQVDPDLRYQSAADLRDDLGRFLSDQPIHARKISVAGRLVRWAGRNPKLAAAITVAAVALLAATIVSTIAYAITSAANQRSVIALKTSEQTVDLALQSLDGIVDVVSGTPASSSIAIDDSFDDDSLPNVGLEPSPVSAKILERLQPIYERLSRQSPTRPDIILQMVDASIQLARIQHALGRTPDSIETLNASVSLLNRSGSRLDFRQTPDRRSGSRQDFRQSSTRTSNQQDIRQPQPASPTDESLDDFRYPAIPHDDLYLRLARLNNDLGEMHAGEFRRELANACYESAIEAASILDGSNIAGRIELARAHLSLGNRPPQHRRGESLTVEQRAADLSHISRAIEILQSLKDSQQQSATINILHARSLLARSRSTRPVAEVVKTFDSPNSARGSSETLDEFRYAGNGKRRDFREAVSILRDQLYATPDDTNVRFELVATLADVNVRGLRSPARTHEVSQRLREALDELGKLRTINPNNALFQASEVHLRHKIFAIARSQDQFDEADAMLSEAIRLQTWLIQTWPDSVRHRCWRAMLYRSQATLYRQWGNPGRAKDAIANAKADLDTIDGEYSDHPLVTRTRDAITQLTNASPFPD</sequence>
<dbReference type="GO" id="GO:0005524">
    <property type="term" value="F:ATP binding"/>
    <property type="evidence" value="ECO:0007669"/>
    <property type="project" value="UniProtKB-UniRule"/>
</dbReference>
<dbReference type="EC" id="2.7.11.1" evidence="9"/>
<dbReference type="SUPFAM" id="SSF48452">
    <property type="entry name" value="TPR-like"/>
    <property type="match status" value="1"/>
</dbReference>
<keyword evidence="7" id="KW-0812">Transmembrane</keyword>
<organism evidence="9 10">
    <name type="scientific">Rosistilla ulvae</name>
    <dbReference type="NCBI Taxonomy" id="1930277"/>
    <lineage>
        <taxon>Bacteria</taxon>
        <taxon>Pseudomonadati</taxon>
        <taxon>Planctomycetota</taxon>
        <taxon>Planctomycetia</taxon>
        <taxon>Pirellulales</taxon>
        <taxon>Pirellulaceae</taxon>
        <taxon>Rosistilla</taxon>
    </lineage>
</organism>
<feature type="domain" description="Protein kinase" evidence="8">
    <location>
        <begin position="85"/>
        <end position="343"/>
    </location>
</feature>
<evidence type="ECO:0000256" key="4">
    <source>
        <dbReference type="ARBA" id="ARBA00022840"/>
    </source>
</evidence>
<dbReference type="Proteomes" id="UP000319557">
    <property type="component" value="Chromosome"/>
</dbReference>
<dbReference type="InterPro" id="IPR000719">
    <property type="entry name" value="Prot_kinase_dom"/>
</dbReference>
<evidence type="ECO:0000256" key="1">
    <source>
        <dbReference type="ARBA" id="ARBA00022679"/>
    </source>
</evidence>
<keyword evidence="1 9" id="KW-0808">Transferase</keyword>
<keyword evidence="10" id="KW-1185">Reference proteome</keyword>
<feature type="binding site" evidence="5">
    <location>
        <position position="114"/>
    </location>
    <ligand>
        <name>ATP</name>
        <dbReference type="ChEBI" id="CHEBI:30616"/>
    </ligand>
</feature>
<dbReference type="SMART" id="SM00220">
    <property type="entry name" value="S_TKc"/>
    <property type="match status" value="1"/>
</dbReference>
<dbReference type="PROSITE" id="PS50011">
    <property type="entry name" value="PROTEIN_KINASE_DOM"/>
    <property type="match status" value="1"/>
</dbReference>
<feature type="compositionally biased region" description="Polar residues" evidence="6">
    <location>
        <begin position="540"/>
        <end position="553"/>
    </location>
</feature>
<dbReference type="EMBL" id="CP036261">
    <property type="protein sequence ID" value="QDS89037.1"/>
    <property type="molecule type" value="Genomic_DNA"/>
</dbReference>
<evidence type="ECO:0000313" key="10">
    <source>
        <dbReference type="Proteomes" id="UP000319557"/>
    </source>
</evidence>
<evidence type="ECO:0000256" key="3">
    <source>
        <dbReference type="ARBA" id="ARBA00022777"/>
    </source>
</evidence>
<keyword evidence="3 9" id="KW-0418">Kinase</keyword>
<keyword evidence="2 5" id="KW-0547">Nucleotide-binding</keyword>
<dbReference type="KEGG" id="ruv:EC9_32340"/>
<keyword evidence="4 5" id="KW-0067">ATP-binding</keyword>
<dbReference type="AlphaFoldDB" id="A0A517M2E0"/>
<dbReference type="CDD" id="cd14014">
    <property type="entry name" value="STKc_PknB_like"/>
    <property type="match status" value="1"/>
</dbReference>
<dbReference type="GO" id="GO:0004674">
    <property type="term" value="F:protein serine/threonine kinase activity"/>
    <property type="evidence" value="ECO:0007669"/>
    <property type="project" value="UniProtKB-EC"/>
</dbReference>
<proteinExistence type="predicted"/>
<dbReference type="PROSITE" id="PS00107">
    <property type="entry name" value="PROTEIN_KINASE_ATP"/>
    <property type="match status" value="1"/>
</dbReference>
<dbReference type="InterPro" id="IPR011009">
    <property type="entry name" value="Kinase-like_dom_sf"/>
</dbReference>
<dbReference type="PANTHER" id="PTHR43289:SF6">
    <property type="entry name" value="SERINE_THREONINE-PROTEIN KINASE NEKL-3"/>
    <property type="match status" value="1"/>
</dbReference>
<keyword evidence="7" id="KW-0472">Membrane</keyword>
<accession>A0A517M2E0</accession>
<evidence type="ECO:0000256" key="2">
    <source>
        <dbReference type="ARBA" id="ARBA00022741"/>
    </source>
</evidence>
<name>A0A517M2E0_9BACT</name>
<dbReference type="OrthoDB" id="6111975at2"/>
<feature type="region of interest" description="Disordered" evidence="6">
    <location>
        <begin position="520"/>
        <end position="568"/>
    </location>
</feature>
<evidence type="ECO:0000256" key="7">
    <source>
        <dbReference type="SAM" id="Phobius"/>
    </source>
</evidence>
<dbReference type="InterPro" id="IPR017441">
    <property type="entry name" value="Protein_kinase_ATP_BS"/>
</dbReference>
<keyword evidence="7" id="KW-1133">Transmembrane helix</keyword>
<dbReference type="Gene3D" id="1.25.40.10">
    <property type="entry name" value="Tetratricopeptide repeat domain"/>
    <property type="match status" value="1"/>
</dbReference>